<gene>
    <name evidence="2" type="ORF">V5E97_34895</name>
</gene>
<protein>
    <submittedName>
        <fullName evidence="2">Uncharacterized protein</fullName>
    </submittedName>
</protein>
<evidence type="ECO:0000313" key="2">
    <source>
        <dbReference type="EMBL" id="XBH03455.1"/>
    </source>
</evidence>
<name>A0AAU7CEE8_9BACT</name>
<dbReference type="RefSeq" id="WP_406696189.1">
    <property type="nucleotide sequence ID" value="NZ_CP155447.1"/>
</dbReference>
<dbReference type="EMBL" id="CP155447">
    <property type="protein sequence ID" value="XBH03455.1"/>
    <property type="molecule type" value="Genomic_DNA"/>
</dbReference>
<keyword evidence="1" id="KW-1133">Transmembrane helix</keyword>
<accession>A0AAU7CEE8</accession>
<feature type="transmembrane region" description="Helical" evidence="1">
    <location>
        <begin position="46"/>
        <end position="72"/>
    </location>
</feature>
<keyword evidence="1" id="KW-0812">Transmembrane</keyword>
<organism evidence="2">
    <name type="scientific">Singulisphaera sp. Ch08</name>
    <dbReference type="NCBI Taxonomy" id="3120278"/>
    <lineage>
        <taxon>Bacteria</taxon>
        <taxon>Pseudomonadati</taxon>
        <taxon>Planctomycetota</taxon>
        <taxon>Planctomycetia</taxon>
        <taxon>Isosphaerales</taxon>
        <taxon>Isosphaeraceae</taxon>
        <taxon>Singulisphaera</taxon>
    </lineage>
</organism>
<sequence>MSRVRESLMPIPTRVTKVDHMARNKGTRRLGIPPVPSSGTDPIRLLAHWALAICLAPALLAALLVGGLALVIQQCGRFASSAFHLAARRFR</sequence>
<keyword evidence="1" id="KW-0472">Membrane</keyword>
<proteinExistence type="predicted"/>
<dbReference type="AlphaFoldDB" id="A0AAU7CEE8"/>
<evidence type="ECO:0000256" key="1">
    <source>
        <dbReference type="SAM" id="Phobius"/>
    </source>
</evidence>
<reference evidence="2" key="1">
    <citation type="submission" date="2024-05" db="EMBL/GenBank/DDBJ databases">
        <title>Planctomycetes of the genus Singulisphaera possess chitinolytic capabilities.</title>
        <authorList>
            <person name="Ivanova A."/>
        </authorList>
    </citation>
    <scope>NUCLEOTIDE SEQUENCE</scope>
    <source>
        <strain evidence="2">Ch08T</strain>
    </source>
</reference>